<keyword evidence="1" id="KW-0175">Coiled coil</keyword>
<gene>
    <name evidence="3" type="ORF">JOM49_001775</name>
</gene>
<keyword evidence="3" id="KW-0540">Nuclease</keyword>
<dbReference type="Proteomes" id="UP000741013">
    <property type="component" value="Unassembled WGS sequence"/>
</dbReference>
<dbReference type="EMBL" id="JAGGMS010000001">
    <property type="protein sequence ID" value="MBP2180249.1"/>
    <property type="molecule type" value="Genomic_DNA"/>
</dbReference>
<dbReference type="GO" id="GO:0004527">
    <property type="term" value="F:exonuclease activity"/>
    <property type="evidence" value="ECO:0007669"/>
    <property type="project" value="UniProtKB-KW"/>
</dbReference>
<sequence>MTHPALETAIAACQTLAEAAKQLGAGDPIEAVEHLDCDPAAITDYAGKLKTTLAELDKAIDQQLDAIAELEADSGGEGTESAIEEAKKELAELQQDRTELDKLAMQIAEIGEQLEKLVVHTAAQISQLAGQATPAATDVLDGSSWIDLSEAENTVITTVAEIIRLAGAFQQQVDGLREQFAALIQDEASAAAGTGAAGQQGPQSGGGTESGQQTPDSSGPSTGDAPD</sequence>
<keyword evidence="3" id="KW-0269">Exonuclease</keyword>
<keyword evidence="3" id="KW-0378">Hydrolase</keyword>
<comment type="caution">
    <text evidence="3">The sequence shown here is derived from an EMBL/GenBank/DDBJ whole genome shotgun (WGS) entry which is preliminary data.</text>
</comment>
<proteinExistence type="predicted"/>
<organism evidence="3 4">
    <name type="scientific">Amycolatopsis magusensis</name>
    <dbReference type="NCBI Taxonomy" id="882444"/>
    <lineage>
        <taxon>Bacteria</taxon>
        <taxon>Bacillati</taxon>
        <taxon>Actinomycetota</taxon>
        <taxon>Actinomycetes</taxon>
        <taxon>Pseudonocardiales</taxon>
        <taxon>Pseudonocardiaceae</taxon>
        <taxon>Amycolatopsis</taxon>
    </lineage>
</organism>
<evidence type="ECO:0000313" key="3">
    <source>
        <dbReference type="EMBL" id="MBP2180249.1"/>
    </source>
</evidence>
<accession>A0ABS4PN14</accession>
<feature type="compositionally biased region" description="Gly residues" evidence="2">
    <location>
        <begin position="195"/>
        <end position="209"/>
    </location>
</feature>
<feature type="region of interest" description="Disordered" evidence="2">
    <location>
        <begin position="190"/>
        <end position="227"/>
    </location>
</feature>
<protein>
    <submittedName>
        <fullName evidence="3">DNA repair exonuclease SbcCD ATPase subunit</fullName>
    </submittedName>
</protein>
<name>A0ABS4PN14_9PSEU</name>
<dbReference type="RefSeq" id="WP_209663843.1">
    <property type="nucleotide sequence ID" value="NZ_JAGGMS010000001.1"/>
</dbReference>
<keyword evidence="4" id="KW-1185">Reference proteome</keyword>
<feature type="coiled-coil region" evidence="1">
    <location>
        <begin position="53"/>
        <end position="113"/>
    </location>
</feature>
<evidence type="ECO:0000256" key="2">
    <source>
        <dbReference type="SAM" id="MobiDB-lite"/>
    </source>
</evidence>
<evidence type="ECO:0000256" key="1">
    <source>
        <dbReference type="SAM" id="Coils"/>
    </source>
</evidence>
<reference evidence="3 4" key="1">
    <citation type="submission" date="2021-03" db="EMBL/GenBank/DDBJ databases">
        <title>Sequencing the genomes of 1000 actinobacteria strains.</title>
        <authorList>
            <person name="Klenk H.-P."/>
        </authorList>
    </citation>
    <scope>NUCLEOTIDE SEQUENCE [LARGE SCALE GENOMIC DNA]</scope>
    <source>
        <strain evidence="3 4">DSM 45510</strain>
    </source>
</reference>
<evidence type="ECO:0000313" key="4">
    <source>
        <dbReference type="Proteomes" id="UP000741013"/>
    </source>
</evidence>